<dbReference type="InterPro" id="IPR053875">
    <property type="entry name" value="Cytochrom_c_NrfB-like_dom"/>
</dbReference>
<accession>A0A2T3J7I7</accession>
<dbReference type="Gene3D" id="1.10.720.180">
    <property type="match status" value="1"/>
</dbReference>
<sequence length="195" mass="22192">MVKLRRFSSFIILSLFVLCSSSASYAQEAINSKAALNREEADQIFSSQINNDDEMTILIKENKRCIRCHKKQRLLKDIKPIKSVGAHSSRKFYNNCTACHENKGAHPKDETSIISFAEHSNISAQSQNEQCISCHSPKDLRQAEWTHDVHFKQINCASCHALHTEVDPIKGIDNKFRIQLCVDCHTEDQALEGYQ</sequence>
<keyword evidence="5" id="KW-1185">Reference proteome</keyword>
<gene>
    <name evidence="4" type="ORF">C9J12_26220</name>
</gene>
<keyword evidence="1 2" id="KW-0732">Signal</keyword>
<evidence type="ECO:0000256" key="1">
    <source>
        <dbReference type="ARBA" id="ARBA00022729"/>
    </source>
</evidence>
<dbReference type="GO" id="GO:0016491">
    <property type="term" value="F:oxidoreductase activity"/>
    <property type="evidence" value="ECO:0007669"/>
    <property type="project" value="TreeGrafter"/>
</dbReference>
<dbReference type="PANTHER" id="PTHR35038:SF5">
    <property type="entry name" value="CYTOCHROME C-TYPE PROTEIN NRFB"/>
    <property type="match status" value="1"/>
</dbReference>
<dbReference type="InterPro" id="IPR036280">
    <property type="entry name" value="Multihaem_cyt_sf"/>
</dbReference>
<dbReference type="Gene3D" id="3.90.10.10">
    <property type="entry name" value="Cytochrome C3"/>
    <property type="match status" value="1"/>
</dbReference>
<evidence type="ECO:0000313" key="5">
    <source>
        <dbReference type="Proteomes" id="UP000240987"/>
    </source>
</evidence>
<feature type="domain" description="Cytochrome c-type protein NrfB-like" evidence="3">
    <location>
        <begin position="96"/>
        <end position="184"/>
    </location>
</feature>
<dbReference type="AlphaFoldDB" id="A0A2T3J7I7"/>
<organism evidence="4 5">
    <name type="scientific">Photobacterium frigidiphilum</name>
    <dbReference type="NCBI Taxonomy" id="264736"/>
    <lineage>
        <taxon>Bacteria</taxon>
        <taxon>Pseudomonadati</taxon>
        <taxon>Pseudomonadota</taxon>
        <taxon>Gammaproteobacteria</taxon>
        <taxon>Vibrionales</taxon>
        <taxon>Vibrionaceae</taxon>
        <taxon>Photobacterium</taxon>
    </lineage>
</organism>
<proteinExistence type="predicted"/>
<feature type="signal peptide" evidence="2">
    <location>
        <begin position="1"/>
        <end position="26"/>
    </location>
</feature>
<feature type="chain" id="PRO_5015677970" evidence="2">
    <location>
        <begin position="27"/>
        <end position="195"/>
    </location>
</feature>
<evidence type="ECO:0000256" key="2">
    <source>
        <dbReference type="SAM" id="SignalP"/>
    </source>
</evidence>
<dbReference type="Proteomes" id="UP000240987">
    <property type="component" value="Unassembled WGS sequence"/>
</dbReference>
<evidence type="ECO:0000313" key="4">
    <source>
        <dbReference type="EMBL" id="PSU44710.1"/>
    </source>
</evidence>
<dbReference type="Pfam" id="PF22678">
    <property type="entry name" value="Cytochrom_c_NrfB-like"/>
    <property type="match status" value="1"/>
</dbReference>
<dbReference type="RefSeq" id="WP_107245575.1">
    <property type="nucleotide sequence ID" value="NZ_PYMJ01000044.1"/>
</dbReference>
<dbReference type="InterPro" id="IPR051829">
    <property type="entry name" value="Multiheme_Cytochr_ET"/>
</dbReference>
<dbReference type="SUPFAM" id="SSF48695">
    <property type="entry name" value="Multiheme cytochromes"/>
    <property type="match status" value="1"/>
</dbReference>
<name>A0A2T3J7I7_9GAMM</name>
<dbReference type="EMBL" id="PYMJ01000044">
    <property type="protein sequence ID" value="PSU44710.1"/>
    <property type="molecule type" value="Genomic_DNA"/>
</dbReference>
<protein>
    <submittedName>
        <fullName evidence="4">Cytochrome C</fullName>
    </submittedName>
</protein>
<evidence type="ECO:0000259" key="3">
    <source>
        <dbReference type="Pfam" id="PF22678"/>
    </source>
</evidence>
<comment type="caution">
    <text evidence="4">The sequence shown here is derived from an EMBL/GenBank/DDBJ whole genome shotgun (WGS) entry which is preliminary data.</text>
</comment>
<dbReference type="PANTHER" id="PTHR35038">
    <property type="entry name" value="DISSIMILATORY SULFITE REDUCTASE SIRA"/>
    <property type="match status" value="1"/>
</dbReference>
<dbReference type="OrthoDB" id="6398708at2"/>
<reference evidence="4 5" key="1">
    <citation type="submission" date="2018-01" db="EMBL/GenBank/DDBJ databases">
        <title>Whole genome sequencing of Histamine producing bacteria.</title>
        <authorList>
            <person name="Butler K."/>
        </authorList>
    </citation>
    <scope>NUCLEOTIDE SEQUENCE [LARGE SCALE GENOMIC DNA]</scope>
    <source>
        <strain evidence="4 5">JCM 12947</strain>
    </source>
</reference>